<dbReference type="Proteomes" id="UP000305196">
    <property type="component" value="Unassembled WGS sequence"/>
</dbReference>
<evidence type="ECO:0000313" key="3">
    <source>
        <dbReference type="Proteomes" id="UP000305196"/>
    </source>
</evidence>
<protein>
    <recommendedName>
        <fullName evidence="4">VIR protein</fullName>
    </recommendedName>
</protein>
<evidence type="ECO:0000313" key="2">
    <source>
        <dbReference type="EMBL" id="SCA59872.1"/>
    </source>
</evidence>
<gene>
    <name evidence="2" type="ORF">PVC01_000025800</name>
</gene>
<evidence type="ECO:0000256" key="1">
    <source>
        <dbReference type="SAM" id="MobiDB-lite"/>
    </source>
</evidence>
<dbReference type="VEuPathDB" id="PlasmoDB:PVX_014630"/>
<accession>A0A1G4EC13</accession>
<feature type="region of interest" description="Disordered" evidence="1">
    <location>
        <begin position="277"/>
        <end position="297"/>
    </location>
</feature>
<dbReference type="VEuPathDB" id="PlasmoDB:PVPAM_060041900"/>
<evidence type="ECO:0008006" key="4">
    <source>
        <dbReference type="Google" id="ProtNLM"/>
    </source>
</evidence>
<reference evidence="2 3" key="1">
    <citation type="submission" date="2016-07" db="EMBL/GenBank/DDBJ databases">
        <authorList>
            <consortium name="Pathogen Informatics"/>
        </authorList>
    </citation>
    <scope>NUCLEOTIDE SEQUENCE [LARGE SCALE GENOMIC DNA]</scope>
</reference>
<dbReference type="AlphaFoldDB" id="A0A1G4EC13"/>
<dbReference type="VEuPathDB" id="PlasmoDB:PVP01_0007610"/>
<name>A0A1G4EC13_PLAVI</name>
<sequence>MTQNQCASHTGDYFNYDCYKRLSYYFDGINFSETSQKYFNDYIQSFANQRSFVKQNNDLLTYLAKRLGGDGLFIDIGYDICCTYINYLLNYKIENKNNGLLENYFENFKHFADYYAEKKSRTLSNQNTCKGYLKPIINENKYNIMKTLYKIYNFFNQVKSSNVYYQKEKICEYYALVNLYFRDLKNNYNTDNKLMEKLNYFARVVKNSGYSYDNLCGINLLSFMFPPPVSKPEPKMPEISGQRSRANVISDSQNRDVLEQHADGTGSANQQGLLEKTKVSESLSEEPQITDLPNKESVQGNLAAVSLPGLSEEKHHRDRTFESLNIRPEVEMNTPEYGVINREEDFTSIQGHLPQSEGESKGILNNVHDTFFSIVKDVQPAPILGVSGGMGALFLLFKYTPVGSFFGGRRGRIRQIPSSFRGFPPGDFANFQEYDGGFIGYGPTSISHLAE</sequence>
<proteinExistence type="predicted"/>
<dbReference type="EMBL" id="FLYI01000044">
    <property type="protein sequence ID" value="SCA59872.1"/>
    <property type="molecule type" value="Genomic_DNA"/>
</dbReference>
<organism evidence="2 3">
    <name type="scientific">Plasmodium vivax</name>
    <name type="common">malaria parasite P. vivax</name>
    <dbReference type="NCBI Taxonomy" id="5855"/>
    <lineage>
        <taxon>Eukaryota</taxon>
        <taxon>Sar</taxon>
        <taxon>Alveolata</taxon>
        <taxon>Apicomplexa</taxon>
        <taxon>Aconoidasida</taxon>
        <taxon>Haemosporida</taxon>
        <taxon>Plasmodiidae</taxon>
        <taxon>Plasmodium</taxon>
        <taxon>Plasmodium (Plasmodium)</taxon>
    </lineage>
</organism>
<dbReference type="VEuPathDB" id="PlasmoDB:PVW1_080046300"/>